<comment type="similarity">
    <text evidence="1">Belongs to the mycobacterial PPE family.</text>
</comment>
<gene>
    <name evidence="4" type="ORF">A5708_24465</name>
</gene>
<dbReference type="Pfam" id="PF12484">
    <property type="entry name" value="PPE-SVP"/>
    <property type="match status" value="1"/>
</dbReference>
<proteinExistence type="inferred from homology"/>
<sequence>MSLYAGLPPEINSARMYSGPGSESMLAAAAAWNAISAEMHTAATNYETVIAALTGEGWFGPSSTKMSAAVAPFVEWLNTTAAQAEQAGTQANAAAAAYEAAFAATVPPAVVTANRTQLTNLVASNVFGQNTGLIAANEAQYGEMWAQDASAMTSYSSASRAATEMTPFQQPQSATTSDGTALQTAAVVNAANGASTSSSTSSGESLLEWLGLAPNTNTSTTGLAGLMNYLDGSNGSLLGSFLNNASVANFSNAFTTSGLLNPTSFIDSAVNMNSISSLNAVDSTTSGLGVLAAGLGGTANLASVTAPGAAAAAGVGQASLVGALSVPPAWGATGAAITPVAATTQVGLGAYHGFGSATPMVMEEAGAVGMPGVPLAGVPGGHEDEFSEPMYGFRLRIMGRPPAAG</sequence>
<comment type="caution">
    <text evidence="4">The sequence shown here is derived from an EMBL/GenBank/DDBJ whole genome shotgun (WGS) entry which is preliminary data.</text>
</comment>
<dbReference type="InterPro" id="IPR038332">
    <property type="entry name" value="PPE_sf"/>
</dbReference>
<evidence type="ECO:0000259" key="2">
    <source>
        <dbReference type="Pfam" id="PF00823"/>
    </source>
</evidence>
<dbReference type="PANTHER" id="PTHR46766">
    <property type="entry name" value="GLUTAMINE-RICH PROTEIN 2"/>
    <property type="match status" value="1"/>
</dbReference>
<organism evidence="4 5">
    <name type="scientific">Mycobacterium colombiense</name>
    <dbReference type="NCBI Taxonomy" id="339268"/>
    <lineage>
        <taxon>Bacteria</taxon>
        <taxon>Bacillati</taxon>
        <taxon>Actinomycetota</taxon>
        <taxon>Actinomycetes</taxon>
        <taxon>Mycobacteriales</taxon>
        <taxon>Mycobacteriaceae</taxon>
        <taxon>Mycobacterium</taxon>
        <taxon>Mycobacterium avium complex (MAC)</taxon>
    </lineage>
</organism>
<dbReference type="Gene3D" id="1.20.1260.20">
    <property type="entry name" value="PPE superfamily"/>
    <property type="match status" value="1"/>
</dbReference>
<dbReference type="EMBL" id="LZKI01000098">
    <property type="protein sequence ID" value="OBI40932.1"/>
    <property type="molecule type" value="Genomic_DNA"/>
</dbReference>
<dbReference type="OrthoDB" id="4706395at2"/>
<dbReference type="GO" id="GO:0052572">
    <property type="term" value="P:response to host immune response"/>
    <property type="evidence" value="ECO:0007669"/>
    <property type="project" value="TreeGrafter"/>
</dbReference>
<dbReference type="SUPFAM" id="SSF140459">
    <property type="entry name" value="PE/PPE dimer-like"/>
    <property type="match status" value="1"/>
</dbReference>
<dbReference type="RefSeq" id="WP_065029158.1">
    <property type="nucleotide sequence ID" value="NZ_LZKI01000098.1"/>
</dbReference>
<dbReference type="Pfam" id="PF00823">
    <property type="entry name" value="PPE"/>
    <property type="match status" value="1"/>
</dbReference>
<evidence type="ECO:0000313" key="5">
    <source>
        <dbReference type="Proteomes" id="UP000091846"/>
    </source>
</evidence>
<dbReference type="Proteomes" id="UP000091846">
    <property type="component" value="Unassembled WGS sequence"/>
</dbReference>
<dbReference type="FunFam" id="1.20.1260.20:FF:000001">
    <property type="entry name" value="PPE family protein PPE41"/>
    <property type="match status" value="1"/>
</dbReference>
<dbReference type="InterPro" id="IPR000030">
    <property type="entry name" value="PPE_dom"/>
</dbReference>
<dbReference type="InterPro" id="IPR022171">
    <property type="entry name" value="PPE_C"/>
</dbReference>
<evidence type="ECO:0008006" key="6">
    <source>
        <dbReference type="Google" id="ProtNLM"/>
    </source>
</evidence>
<dbReference type="PANTHER" id="PTHR46766:SF1">
    <property type="entry name" value="GLUTAMINE-RICH PROTEIN 2"/>
    <property type="match status" value="1"/>
</dbReference>
<dbReference type="AlphaFoldDB" id="A0A1A2YUL4"/>
<accession>A0A1A2YUL4</accession>
<feature type="domain" description="PPE" evidence="2">
    <location>
        <begin position="4"/>
        <end position="165"/>
    </location>
</feature>
<feature type="domain" description="PPE family C-terminal" evidence="3">
    <location>
        <begin position="312"/>
        <end position="401"/>
    </location>
</feature>
<protein>
    <recommendedName>
        <fullName evidence="6">PPE family protein</fullName>
    </recommendedName>
</protein>
<evidence type="ECO:0000313" key="4">
    <source>
        <dbReference type="EMBL" id="OBI40932.1"/>
    </source>
</evidence>
<evidence type="ECO:0000256" key="1">
    <source>
        <dbReference type="ARBA" id="ARBA00010652"/>
    </source>
</evidence>
<evidence type="ECO:0000259" key="3">
    <source>
        <dbReference type="Pfam" id="PF12484"/>
    </source>
</evidence>
<name>A0A1A2YUL4_9MYCO</name>
<reference evidence="4 5" key="1">
    <citation type="submission" date="2016-06" db="EMBL/GenBank/DDBJ databases">
        <authorList>
            <person name="Kjaerup R.B."/>
            <person name="Dalgaard T.S."/>
            <person name="Juul-Madsen H.R."/>
        </authorList>
    </citation>
    <scope>NUCLEOTIDE SEQUENCE [LARGE SCALE GENOMIC DNA]</scope>
    <source>
        <strain evidence="4 5">E1334</strain>
    </source>
</reference>